<organism evidence="8 9">
    <name type="scientific">Sporolactobacillus spathodeae</name>
    <dbReference type="NCBI Taxonomy" id="1465502"/>
    <lineage>
        <taxon>Bacteria</taxon>
        <taxon>Bacillati</taxon>
        <taxon>Bacillota</taxon>
        <taxon>Bacilli</taxon>
        <taxon>Bacillales</taxon>
        <taxon>Sporolactobacillaceae</taxon>
        <taxon>Sporolactobacillus</taxon>
    </lineage>
</organism>
<dbReference type="InterPro" id="IPR027417">
    <property type="entry name" value="P-loop_NTPase"/>
</dbReference>
<dbReference type="Proteomes" id="UP000823201">
    <property type="component" value="Unassembled WGS sequence"/>
</dbReference>
<proteinExistence type="predicted"/>
<dbReference type="EMBL" id="JAFBEV010000005">
    <property type="protein sequence ID" value="MBM7657394.1"/>
    <property type="molecule type" value="Genomic_DNA"/>
</dbReference>
<dbReference type="CDD" id="cd09912">
    <property type="entry name" value="DLP_2"/>
    <property type="match status" value="2"/>
</dbReference>
<keyword evidence="4" id="KW-0342">GTP-binding</keyword>
<comment type="subcellular location">
    <subcellularLocation>
        <location evidence="1">Membrane</location>
    </subcellularLocation>
</comment>
<evidence type="ECO:0000313" key="9">
    <source>
        <dbReference type="Proteomes" id="UP000823201"/>
    </source>
</evidence>
<evidence type="ECO:0000256" key="3">
    <source>
        <dbReference type="ARBA" id="ARBA00022801"/>
    </source>
</evidence>
<keyword evidence="3" id="KW-0378">Hydrolase</keyword>
<evidence type="ECO:0000256" key="1">
    <source>
        <dbReference type="ARBA" id="ARBA00004370"/>
    </source>
</evidence>
<evidence type="ECO:0000256" key="5">
    <source>
        <dbReference type="ARBA" id="ARBA00023136"/>
    </source>
</evidence>
<reference evidence="8 9" key="1">
    <citation type="submission" date="2021-01" db="EMBL/GenBank/DDBJ databases">
        <title>Genomic Encyclopedia of Type Strains, Phase IV (KMG-IV): sequencing the most valuable type-strain genomes for metagenomic binning, comparative biology and taxonomic classification.</title>
        <authorList>
            <person name="Goeker M."/>
        </authorList>
    </citation>
    <scope>NUCLEOTIDE SEQUENCE [LARGE SCALE GENOMIC DNA]</scope>
    <source>
        <strain evidence="8 9">DSM 100968</strain>
    </source>
</reference>
<evidence type="ECO:0000256" key="2">
    <source>
        <dbReference type="ARBA" id="ARBA00022741"/>
    </source>
</evidence>
<evidence type="ECO:0000313" key="8">
    <source>
        <dbReference type="EMBL" id="MBM7657394.1"/>
    </source>
</evidence>
<evidence type="ECO:0000259" key="7">
    <source>
        <dbReference type="Pfam" id="PF00350"/>
    </source>
</evidence>
<protein>
    <submittedName>
        <fullName evidence="8">GTPase Era involved in 16S rRNA processing</fullName>
    </submittedName>
</protein>
<keyword evidence="6" id="KW-0175">Coiled coil</keyword>
<dbReference type="InterPro" id="IPR027094">
    <property type="entry name" value="Mitofusin_fam"/>
</dbReference>
<dbReference type="PANTHER" id="PTHR10465:SF0">
    <property type="entry name" value="SARCALUMENIN"/>
    <property type="match status" value="1"/>
</dbReference>
<accession>A0ABS2Q6H9</accession>
<evidence type="ECO:0000256" key="4">
    <source>
        <dbReference type="ARBA" id="ARBA00023134"/>
    </source>
</evidence>
<dbReference type="Pfam" id="PF00350">
    <property type="entry name" value="Dynamin_N"/>
    <property type="match status" value="2"/>
</dbReference>
<feature type="domain" description="Dynamin N-terminal" evidence="7">
    <location>
        <begin position="637"/>
        <end position="862"/>
    </location>
</feature>
<keyword evidence="5" id="KW-0472">Membrane</keyword>
<feature type="domain" description="Dynamin N-terminal" evidence="7">
    <location>
        <begin position="50"/>
        <end position="202"/>
    </location>
</feature>
<name>A0ABS2Q6H9_9BACL</name>
<dbReference type="RefSeq" id="WP_205005733.1">
    <property type="nucleotide sequence ID" value="NZ_CBCRXA010000004.1"/>
</dbReference>
<keyword evidence="2" id="KW-0547">Nucleotide-binding</keyword>
<keyword evidence="9" id="KW-1185">Reference proteome</keyword>
<dbReference type="InterPro" id="IPR045063">
    <property type="entry name" value="Dynamin_N"/>
</dbReference>
<sequence length="1219" mass="138489">MARLNTEKIPQWKRQMAGLHKSFRQHHDTENTIRLEEWYKKSVIDNKIVLAFCGHFSAGKSSLLNEILGDQFLPSSPIPTSGNLVRIQSGRPAIVLETRAGETVAVPEHYPIEKLQSLLRDSETIHSIDVQLNNALPPGVVLLDTPGVDSTDERHQQATEQALHLADAVFYVTDYNHVLSTVNFHFLKKLEELGKPYYLLINQIDKHDDREGSISAFVARVENALNEWQLRPRKLFCLSLRDKTVPGNAIKGFLAYLKKMMAEFPVSATQDSRISQGLAALVAGHRAFLKNRFMQLLQANHLDAAPEEAVLSGSQGAIDHLETEIAGWEEQARVWLEQAERSLAQTVQSAILTPYVVREAAQAYLASLDPQFKIGWFAGRKKIEKEQERRLNNFLELYQKQEQTMEWAVKDALDRLYRAAGHEAVAIFSGVTLEELKKIISESVSGTVENNGAFLLHYADRIAEQTKQQIKAKARVNLRELNTWLDEGRQGRLIQLRKQLAKEKQRYQLLAKVRNEKALLDTALQQMEQLLADPNRVAATDLALLAAAVREKETRIQHLTIETFRQKYRVGKTNVDTEAQTTEFVVPILETSRTSDVPWQELLRRAGAILQPIDGFKNAADTLRQTVSRLEQKTFTIALFGAFSAGKSSFANALLGEELLPVSANPTTAVINRIQRSENSHPHGTAVVQMKREQDLCAEINQVLYLFDEKIAQLDELQTLLPRLKAAHPEPARIPQLTYLQTLASAVKVFNKEWGSLDELSIAASKERIADERVACLIDNVTMYYDCPFTRQGAVLVDTPGSSSIHARHTEVAFQWIKNADAILFLTYFNHAFARADREFLIQLGRVKGTFSIDKMFFIINAIDLAQNAQEKQDVMRYVQNQLLRFGVRQPKLYGVSSKRALQEQKNGGTLTADSGLKSFLDDWQDFAESKLLRQVAVSGLSVIQQTTDQIGRLLDDLQLNGAAKKQRMELLIQQRNTISEAISALPLTKRMQDISQQSDELFFYIKKRLMQRAHDEFSQFFNPANFFEKDRSTKEILYQSLKEWLDFLSFDLDQECRATFLRIEALMGKLHLEIHERCNTICAKEGLGISLSIEQASFASPLVHNHLKEKNISTLTTVFKFYKNSKQFFEKDGAQLMREALEDLLEPFVSEVLERNRADCVADYLKQFDETATRLKQAFQEQVSQAADRTLQMLQVEPQSARSLLTEAHHQLTKLYTE</sequence>
<evidence type="ECO:0000256" key="6">
    <source>
        <dbReference type="SAM" id="Coils"/>
    </source>
</evidence>
<feature type="coiled-coil region" evidence="6">
    <location>
        <begin position="493"/>
        <end position="533"/>
    </location>
</feature>
<comment type="caution">
    <text evidence="8">The sequence shown here is derived from an EMBL/GenBank/DDBJ whole genome shotgun (WGS) entry which is preliminary data.</text>
</comment>
<dbReference type="PANTHER" id="PTHR10465">
    <property type="entry name" value="TRANSMEMBRANE GTPASE FZO1"/>
    <property type="match status" value="1"/>
</dbReference>
<dbReference type="SUPFAM" id="SSF52540">
    <property type="entry name" value="P-loop containing nucleoside triphosphate hydrolases"/>
    <property type="match status" value="2"/>
</dbReference>
<gene>
    <name evidence="8" type="ORF">JOC27_000837</name>
</gene>
<dbReference type="Gene3D" id="3.40.50.300">
    <property type="entry name" value="P-loop containing nucleotide triphosphate hydrolases"/>
    <property type="match status" value="2"/>
</dbReference>